<gene>
    <name evidence="2" type="ORF">FB563_4051</name>
</gene>
<organism evidence="2 3">
    <name type="scientific">Streptomyces puniciscabiei</name>
    <dbReference type="NCBI Taxonomy" id="164348"/>
    <lineage>
        <taxon>Bacteria</taxon>
        <taxon>Bacillati</taxon>
        <taxon>Actinomycetota</taxon>
        <taxon>Actinomycetes</taxon>
        <taxon>Kitasatosporales</taxon>
        <taxon>Streptomycetaceae</taxon>
        <taxon>Streptomyces</taxon>
    </lineage>
</organism>
<feature type="region of interest" description="Disordered" evidence="1">
    <location>
        <begin position="55"/>
        <end position="104"/>
    </location>
</feature>
<feature type="compositionally biased region" description="Basic and acidic residues" evidence="1">
    <location>
        <begin position="55"/>
        <end position="64"/>
    </location>
</feature>
<evidence type="ECO:0000256" key="1">
    <source>
        <dbReference type="SAM" id="MobiDB-lite"/>
    </source>
</evidence>
<dbReference type="AlphaFoldDB" id="A0A542UIU8"/>
<proteinExistence type="predicted"/>
<feature type="compositionally biased region" description="Low complexity" evidence="1">
    <location>
        <begin position="95"/>
        <end position="104"/>
    </location>
</feature>
<comment type="caution">
    <text evidence="2">The sequence shown here is derived from an EMBL/GenBank/DDBJ whole genome shotgun (WGS) entry which is preliminary data.</text>
</comment>
<dbReference type="OrthoDB" id="4230988at2"/>
<accession>A0A542UIU8</accession>
<sequence length="104" mass="11716">MQRPPNLTDAEWAEWLQCQEEEDELLAQVADREARLETGVIDSYDEYEFTWEYADGDRRSHEGEPSTAQPDPATAPCHSTPAYGCIPGLPPGPPRTTRALRLPF</sequence>
<evidence type="ECO:0000313" key="3">
    <source>
        <dbReference type="Proteomes" id="UP000318103"/>
    </source>
</evidence>
<reference evidence="2 3" key="1">
    <citation type="submission" date="2019-06" db="EMBL/GenBank/DDBJ databases">
        <title>Sequencing the genomes of 1000 actinobacteria strains.</title>
        <authorList>
            <person name="Klenk H.-P."/>
        </authorList>
    </citation>
    <scope>NUCLEOTIDE SEQUENCE [LARGE SCALE GENOMIC DNA]</scope>
    <source>
        <strain evidence="2 3">DSM 41929</strain>
    </source>
</reference>
<dbReference type="RefSeq" id="WP_055709337.1">
    <property type="nucleotide sequence ID" value="NZ_JBPJFI010000001.1"/>
</dbReference>
<evidence type="ECO:0000313" key="2">
    <source>
        <dbReference type="EMBL" id="TQK98998.1"/>
    </source>
</evidence>
<protein>
    <submittedName>
        <fullName evidence="2">Uncharacterized protein</fullName>
    </submittedName>
</protein>
<name>A0A542UIU8_9ACTN</name>
<keyword evidence="3" id="KW-1185">Reference proteome</keyword>
<dbReference type="Proteomes" id="UP000318103">
    <property type="component" value="Unassembled WGS sequence"/>
</dbReference>
<dbReference type="EMBL" id="VFNX01000001">
    <property type="protein sequence ID" value="TQK98998.1"/>
    <property type="molecule type" value="Genomic_DNA"/>
</dbReference>